<protein>
    <submittedName>
        <fullName evidence="1">Uncharacterized protein</fullName>
    </submittedName>
</protein>
<dbReference type="EMBL" id="GGEC01080658">
    <property type="protein sequence ID" value="MBX61142.1"/>
    <property type="molecule type" value="Transcribed_RNA"/>
</dbReference>
<accession>A0A2P2Q2G9</accession>
<name>A0A2P2Q2G9_RHIMU</name>
<proteinExistence type="predicted"/>
<dbReference type="AlphaFoldDB" id="A0A2P2Q2G9"/>
<reference evidence="1" key="1">
    <citation type="submission" date="2018-02" db="EMBL/GenBank/DDBJ databases">
        <title>Rhizophora mucronata_Transcriptome.</title>
        <authorList>
            <person name="Meera S.P."/>
            <person name="Sreeshan A."/>
            <person name="Augustine A."/>
        </authorList>
    </citation>
    <scope>NUCLEOTIDE SEQUENCE</scope>
    <source>
        <tissue evidence="1">Leaf</tissue>
    </source>
</reference>
<organism evidence="1">
    <name type="scientific">Rhizophora mucronata</name>
    <name type="common">Asiatic mangrove</name>
    <dbReference type="NCBI Taxonomy" id="61149"/>
    <lineage>
        <taxon>Eukaryota</taxon>
        <taxon>Viridiplantae</taxon>
        <taxon>Streptophyta</taxon>
        <taxon>Embryophyta</taxon>
        <taxon>Tracheophyta</taxon>
        <taxon>Spermatophyta</taxon>
        <taxon>Magnoliopsida</taxon>
        <taxon>eudicotyledons</taxon>
        <taxon>Gunneridae</taxon>
        <taxon>Pentapetalae</taxon>
        <taxon>rosids</taxon>
        <taxon>fabids</taxon>
        <taxon>Malpighiales</taxon>
        <taxon>Rhizophoraceae</taxon>
        <taxon>Rhizophora</taxon>
    </lineage>
</organism>
<evidence type="ECO:0000313" key="1">
    <source>
        <dbReference type="EMBL" id="MBX61142.1"/>
    </source>
</evidence>
<sequence length="49" mass="6065">MRLVLHRRELELHKLRCFCLIRDRAIIAWRRQFSIHTGFHQEVLQSHLT</sequence>